<dbReference type="GO" id="GO:0015171">
    <property type="term" value="F:amino acid transmembrane transporter activity"/>
    <property type="evidence" value="ECO:0007669"/>
    <property type="project" value="TreeGrafter"/>
</dbReference>
<feature type="transmembrane region" description="Helical" evidence="6">
    <location>
        <begin position="41"/>
        <end position="60"/>
    </location>
</feature>
<dbReference type="PANTHER" id="PTHR30086">
    <property type="entry name" value="ARGININE EXPORTER PROTEIN ARGO"/>
    <property type="match status" value="1"/>
</dbReference>
<feature type="transmembrane region" description="Helical" evidence="6">
    <location>
        <begin position="154"/>
        <end position="177"/>
    </location>
</feature>
<keyword evidence="2" id="KW-1003">Cell membrane</keyword>
<sequence length="214" mass="22435">MVARDHLLEFAGLAALLVVIPGPSVLFAITRAITVGRREALFTVAGNAVGVYLQVAAVAFGLGTVVAASATVFTAVKVLGATYLIYIGLQAIRHRARLADTFTAEVTALRRGPLTMLRDGLIVGFANPKSLVFLAALLPQFVTPENGWVPVQMLILGMCIPVFGLIFDSAWALTAGTARAWFARSPRRLAAVGGAGGLMMIGLGTSLTLTGRKD</sequence>
<dbReference type="EMBL" id="PSZD01000002">
    <property type="protein sequence ID" value="PPJ32204.1"/>
    <property type="molecule type" value="Genomic_DNA"/>
</dbReference>
<gene>
    <name evidence="7" type="ORF">C5F51_05150</name>
</gene>
<evidence type="ECO:0000256" key="3">
    <source>
        <dbReference type="ARBA" id="ARBA00022692"/>
    </source>
</evidence>
<feature type="transmembrane region" description="Helical" evidence="6">
    <location>
        <begin position="6"/>
        <end position="29"/>
    </location>
</feature>
<protein>
    <submittedName>
        <fullName evidence="7">Lysine transporter LysE</fullName>
    </submittedName>
</protein>
<dbReference type="GO" id="GO:0005886">
    <property type="term" value="C:plasma membrane"/>
    <property type="evidence" value="ECO:0007669"/>
    <property type="project" value="UniProtKB-SubCell"/>
</dbReference>
<proteinExistence type="predicted"/>
<keyword evidence="3 6" id="KW-0812">Transmembrane</keyword>
<evidence type="ECO:0000313" key="7">
    <source>
        <dbReference type="EMBL" id="PPJ32204.1"/>
    </source>
</evidence>
<feature type="transmembrane region" description="Helical" evidence="6">
    <location>
        <begin position="120"/>
        <end position="142"/>
    </location>
</feature>
<feature type="transmembrane region" description="Helical" evidence="6">
    <location>
        <begin position="189"/>
        <end position="209"/>
    </location>
</feature>
<keyword evidence="5 6" id="KW-0472">Membrane</keyword>
<evidence type="ECO:0000256" key="1">
    <source>
        <dbReference type="ARBA" id="ARBA00004651"/>
    </source>
</evidence>
<comment type="caution">
    <text evidence="7">The sequence shown here is derived from an EMBL/GenBank/DDBJ whole genome shotgun (WGS) entry which is preliminary data.</text>
</comment>
<keyword evidence="4 6" id="KW-1133">Transmembrane helix</keyword>
<dbReference type="RefSeq" id="WP_104362611.1">
    <property type="nucleotide sequence ID" value="NZ_PSZD01000002.1"/>
</dbReference>
<evidence type="ECO:0000256" key="6">
    <source>
        <dbReference type="SAM" id="Phobius"/>
    </source>
</evidence>
<dbReference type="Proteomes" id="UP000238356">
    <property type="component" value="Unassembled WGS sequence"/>
</dbReference>
<evidence type="ECO:0000256" key="4">
    <source>
        <dbReference type="ARBA" id="ARBA00022989"/>
    </source>
</evidence>
<evidence type="ECO:0000313" key="8">
    <source>
        <dbReference type="Proteomes" id="UP000238356"/>
    </source>
</evidence>
<dbReference type="AlphaFoldDB" id="A0A2S6ADM1"/>
<comment type="subcellular location">
    <subcellularLocation>
        <location evidence="1">Cell membrane</location>
        <topology evidence="1">Multi-pass membrane protein</topology>
    </subcellularLocation>
</comment>
<organism evidence="7 8">
    <name type="scientific">Nocardia nova</name>
    <dbReference type="NCBI Taxonomy" id="37330"/>
    <lineage>
        <taxon>Bacteria</taxon>
        <taxon>Bacillati</taxon>
        <taxon>Actinomycetota</taxon>
        <taxon>Actinomycetes</taxon>
        <taxon>Mycobacteriales</taxon>
        <taxon>Nocardiaceae</taxon>
        <taxon>Nocardia</taxon>
    </lineage>
</organism>
<evidence type="ECO:0000256" key="5">
    <source>
        <dbReference type="ARBA" id="ARBA00023136"/>
    </source>
</evidence>
<accession>A0A2S6ADM1</accession>
<dbReference type="PANTHER" id="PTHR30086:SF20">
    <property type="entry name" value="ARGININE EXPORTER PROTEIN ARGO-RELATED"/>
    <property type="match status" value="1"/>
</dbReference>
<dbReference type="Pfam" id="PF01810">
    <property type="entry name" value="LysE"/>
    <property type="match status" value="1"/>
</dbReference>
<dbReference type="InterPro" id="IPR001123">
    <property type="entry name" value="LeuE-type"/>
</dbReference>
<keyword evidence="8" id="KW-1185">Reference proteome</keyword>
<name>A0A2S6ADM1_9NOCA</name>
<dbReference type="PIRSF" id="PIRSF006324">
    <property type="entry name" value="LeuE"/>
    <property type="match status" value="1"/>
</dbReference>
<feature type="transmembrane region" description="Helical" evidence="6">
    <location>
        <begin position="66"/>
        <end position="89"/>
    </location>
</feature>
<evidence type="ECO:0000256" key="2">
    <source>
        <dbReference type="ARBA" id="ARBA00022475"/>
    </source>
</evidence>
<reference evidence="7 8" key="1">
    <citation type="submission" date="2018-02" db="EMBL/GenBank/DDBJ databases">
        <title>8 Nocardia nova and 1 Nocardia cyriacigeorgica strain used for evolution to TMP-SMX.</title>
        <authorList>
            <person name="Mehta H."/>
            <person name="Weng J."/>
            <person name="Shamoo Y."/>
        </authorList>
    </citation>
    <scope>NUCLEOTIDE SEQUENCE [LARGE SCALE GENOMIC DNA]</scope>
    <source>
        <strain evidence="7 8">BAA2227</strain>
    </source>
</reference>